<keyword evidence="3" id="KW-1185">Reference proteome</keyword>
<feature type="compositionally biased region" description="Basic and acidic residues" evidence="1">
    <location>
        <begin position="40"/>
        <end position="54"/>
    </location>
</feature>
<dbReference type="EMBL" id="VMNW02000092">
    <property type="protein sequence ID" value="KAA9152091.1"/>
    <property type="molecule type" value="Genomic_DNA"/>
</dbReference>
<dbReference type="RefSeq" id="WP_144762358.1">
    <property type="nucleotide sequence ID" value="NZ_VMNW02000092.1"/>
</dbReference>
<gene>
    <name evidence="2" type="ORF">FPZ12_037540</name>
</gene>
<evidence type="ECO:0000256" key="1">
    <source>
        <dbReference type="SAM" id="MobiDB-lite"/>
    </source>
</evidence>
<protein>
    <submittedName>
        <fullName evidence="2">Uncharacterized protein</fullName>
    </submittedName>
</protein>
<organism evidence="2 3">
    <name type="scientific">Amycolatopsis acidicola</name>
    <dbReference type="NCBI Taxonomy" id="2596893"/>
    <lineage>
        <taxon>Bacteria</taxon>
        <taxon>Bacillati</taxon>
        <taxon>Actinomycetota</taxon>
        <taxon>Actinomycetes</taxon>
        <taxon>Pseudonocardiales</taxon>
        <taxon>Pseudonocardiaceae</taxon>
        <taxon>Amycolatopsis</taxon>
    </lineage>
</organism>
<evidence type="ECO:0000313" key="3">
    <source>
        <dbReference type="Proteomes" id="UP000319769"/>
    </source>
</evidence>
<feature type="region of interest" description="Disordered" evidence="1">
    <location>
        <begin position="35"/>
        <end position="56"/>
    </location>
</feature>
<evidence type="ECO:0000313" key="2">
    <source>
        <dbReference type="EMBL" id="KAA9152091.1"/>
    </source>
</evidence>
<dbReference type="AlphaFoldDB" id="A0A5N0URP6"/>
<proteinExistence type="predicted"/>
<comment type="caution">
    <text evidence="2">The sequence shown here is derived from an EMBL/GenBank/DDBJ whole genome shotgun (WGS) entry which is preliminary data.</text>
</comment>
<sequence>MGLDLPAQNSIDRRIPDEPFLIRIDTPEGPIFEEAGGSYSDHHPGDPSRFRRPESAGWSCPPFGGGCVWLGLP</sequence>
<reference evidence="2" key="1">
    <citation type="submission" date="2019-09" db="EMBL/GenBank/DDBJ databases">
        <authorList>
            <person name="Teo W.F.A."/>
            <person name="Duangmal K."/>
        </authorList>
    </citation>
    <scope>NUCLEOTIDE SEQUENCE [LARGE SCALE GENOMIC DNA]</scope>
    <source>
        <strain evidence="2">K81G1</strain>
    </source>
</reference>
<dbReference type="OrthoDB" id="9879152at2"/>
<dbReference type="Proteomes" id="UP000319769">
    <property type="component" value="Unassembled WGS sequence"/>
</dbReference>
<accession>A0A5N0URP6</accession>
<name>A0A5N0URP6_9PSEU</name>